<reference evidence="2" key="2">
    <citation type="journal article" date="2023" name="IMA Fungus">
        <title>Comparative genomic study of the Penicillium genus elucidates a diverse pangenome and 15 lateral gene transfer events.</title>
        <authorList>
            <person name="Petersen C."/>
            <person name="Sorensen T."/>
            <person name="Nielsen M.R."/>
            <person name="Sondergaard T.E."/>
            <person name="Sorensen J.L."/>
            <person name="Fitzpatrick D.A."/>
            <person name="Frisvad J.C."/>
            <person name="Nielsen K.L."/>
        </authorList>
    </citation>
    <scope>NUCLEOTIDE SEQUENCE</scope>
    <source>
        <strain evidence="2">IBT 35675</strain>
    </source>
</reference>
<comment type="caution">
    <text evidence="2">The sequence shown here is derived from an EMBL/GenBank/DDBJ whole genome shotgun (WGS) entry which is preliminary data.</text>
</comment>
<gene>
    <name evidence="2" type="ORF">N7541_004573</name>
</gene>
<feature type="compositionally biased region" description="Polar residues" evidence="1">
    <location>
        <begin position="79"/>
        <end position="94"/>
    </location>
</feature>
<keyword evidence="3" id="KW-1185">Reference proteome</keyword>
<feature type="region of interest" description="Disordered" evidence="1">
    <location>
        <begin position="1"/>
        <end position="51"/>
    </location>
</feature>
<protein>
    <submittedName>
        <fullName evidence="2">Uncharacterized protein</fullName>
    </submittedName>
</protein>
<sequence length="182" mass="21250">MIVSPAKTPCDHEKKRGSYLTQFRNDKLTNPEFEDTFSPVPAKQPDEDEPKVDLQLQREVEADLEVQSEASNVMPENLEVNSTPSQMQAGRSSESLRSFILGSRQLLKVEEEKLDEMYKPESGDVLVAHQEMDENLSKYEKSKRDYEWRKMKQEAYSAQQVEIRNRRRQLDEAERELDDLCH</sequence>
<organism evidence="2 3">
    <name type="scientific">Penicillium brevicompactum</name>
    <dbReference type="NCBI Taxonomy" id="5074"/>
    <lineage>
        <taxon>Eukaryota</taxon>
        <taxon>Fungi</taxon>
        <taxon>Dikarya</taxon>
        <taxon>Ascomycota</taxon>
        <taxon>Pezizomycotina</taxon>
        <taxon>Eurotiomycetes</taxon>
        <taxon>Eurotiomycetidae</taxon>
        <taxon>Eurotiales</taxon>
        <taxon>Aspergillaceae</taxon>
        <taxon>Penicillium</taxon>
    </lineage>
</organism>
<dbReference type="AlphaFoldDB" id="A0A9W9UVZ6"/>
<evidence type="ECO:0000313" key="2">
    <source>
        <dbReference type="EMBL" id="KAJ5357415.1"/>
    </source>
</evidence>
<evidence type="ECO:0000313" key="3">
    <source>
        <dbReference type="Proteomes" id="UP001148299"/>
    </source>
</evidence>
<dbReference type="Proteomes" id="UP001148299">
    <property type="component" value="Unassembled WGS sequence"/>
</dbReference>
<name>A0A9W9UVZ6_PENBR</name>
<evidence type="ECO:0000256" key="1">
    <source>
        <dbReference type="SAM" id="MobiDB-lite"/>
    </source>
</evidence>
<accession>A0A9W9UVZ6</accession>
<dbReference type="EMBL" id="JAPZBR010000003">
    <property type="protein sequence ID" value="KAJ5357415.1"/>
    <property type="molecule type" value="Genomic_DNA"/>
</dbReference>
<proteinExistence type="predicted"/>
<feature type="region of interest" description="Disordered" evidence="1">
    <location>
        <begin position="68"/>
        <end position="94"/>
    </location>
</feature>
<reference evidence="2" key="1">
    <citation type="submission" date="2022-12" db="EMBL/GenBank/DDBJ databases">
        <authorList>
            <person name="Petersen C."/>
        </authorList>
    </citation>
    <scope>NUCLEOTIDE SEQUENCE</scope>
    <source>
        <strain evidence="2">IBT 35675</strain>
    </source>
</reference>